<organism evidence="2 3">
    <name type="scientific">Euplotes crassus</name>
    <dbReference type="NCBI Taxonomy" id="5936"/>
    <lineage>
        <taxon>Eukaryota</taxon>
        <taxon>Sar</taxon>
        <taxon>Alveolata</taxon>
        <taxon>Ciliophora</taxon>
        <taxon>Intramacronucleata</taxon>
        <taxon>Spirotrichea</taxon>
        <taxon>Hypotrichia</taxon>
        <taxon>Euplotida</taxon>
        <taxon>Euplotidae</taxon>
        <taxon>Moneuplotes</taxon>
    </lineage>
</organism>
<dbReference type="PANTHER" id="PTHR24114:SF2">
    <property type="entry name" value="F-BOX DOMAIN-CONTAINING PROTEIN-RELATED"/>
    <property type="match status" value="1"/>
</dbReference>
<evidence type="ECO:0000313" key="3">
    <source>
        <dbReference type="Proteomes" id="UP001295684"/>
    </source>
</evidence>
<dbReference type="Pfam" id="PF13516">
    <property type="entry name" value="LRR_6"/>
    <property type="match status" value="4"/>
</dbReference>
<sequence length="1127" mass="130570">MSNLKSRQKMLNSPSMEYRHNIIQTGRMSTKPNSTFDRDNSTVRYSKPSSVLNLPSIDLFRPRLHQLGKRSNGNRSVKKLSRYRSKISQRKKITIEDKILSSQKNLINKSLSVYKRNSKRRSSKPHKRRMKESKSESKLPNFPHNHLISISTKSFDHDKSIGESLYKAKKNKKVYDQSMGSTNDEIVQNLKKRLDYVSSLKPIIPLKNIKIRHTFDLDINMNQQKDDLIQKDWYQITEEVESNSSIDLFTSDESKKLSKGQPWSSRSNKVFAGKHIIQDYYRKSKNIKRIKEKQKVDGERKSPLIEFLSEIDTTRAYPRNLGMVNYSGVTDEDINLKSFYMGKRYANAFSKGIRDNPSLKNINISRNNLDDESLKAIIESVSDQVETIDLSNNDKITASGYQKIGLMLEDPQKDLNSLILEGNTIIDPYLCHMKDGLGYNDYLKFLNLSKNNITNKGAKILANILIMNNSLRVLFLHWNKIQPKGASAIFKALESNQVLQVLDMSFNTIGSDAEHIASKQFSQTCSENKGLLHLDLSHCNFDQEDISIISEGLKKNHTILGIHILGNKASIDAKGFVHSHETPDCALSQVFSRISPDLRTGMAKKDRKYSLHAYSNCWICEGWTEVRFEWRLNPDQSDKNKRNRIKIHLSCDNYEPDKLRKDPNDNTLYSLCRMVPPGEIKFYFTVNDVKMVSNEMEVRDAQDYEDLHVPKTNIIKNIIKKDQMITETYLTNLKAIPRPKRRAKRPRPKSPWNVNKSVFRTYQDSTDSLISRCFEFDWDCCKVKNTIRNNTERALIKKFLKQNYRALVECYRHYSAVAPSGLIPSIGTNVLGDIVNNFENELVDYKSLKLSDIDLEFISTKAGGKTKHEFIPERQLVRFQFMEVLVRISIIKYFKSGLLKTMEEAIKTCFQEHFLTYLNSFDSRTWRLTKLWTEDCDKTYKRYHSVIAKLYNKYSGKYALPGDPHYMSIDEFFELVCDTKVVNDDFGQREIGALFNLSMMLRVNEIDQDKHINMTYVEFLEGIARLATRLKIPMLVEEGSNKLRAYDSLLTSRVFSKLTDSTINSESTTASVELHFKIESMIYMMCYCCLSREDIRLMTRKVLAFHKSRLKVVKIDSEDYTSSEDEL</sequence>
<dbReference type="EMBL" id="CAMPGE010012254">
    <property type="protein sequence ID" value="CAI2371034.1"/>
    <property type="molecule type" value="Genomic_DNA"/>
</dbReference>
<dbReference type="InterPro" id="IPR032675">
    <property type="entry name" value="LRR_dom_sf"/>
</dbReference>
<dbReference type="AlphaFoldDB" id="A0AAD1XCB2"/>
<dbReference type="SUPFAM" id="SSF52047">
    <property type="entry name" value="RNI-like"/>
    <property type="match status" value="1"/>
</dbReference>
<dbReference type="SMART" id="SM00368">
    <property type="entry name" value="LRR_RI"/>
    <property type="match status" value="5"/>
</dbReference>
<reference evidence="2" key="1">
    <citation type="submission" date="2023-07" db="EMBL/GenBank/DDBJ databases">
        <authorList>
            <consortium name="AG Swart"/>
            <person name="Singh M."/>
            <person name="Singh A."/>
            <person name="Seah K."/>
            <person name="Emmerich C."/>
        </authorList>
    </citation>
    <scope>NUCLEOTIDE SEQUENCE</scope>
    <source>
        <strain evidence="2">DP1</strain>
    </source>
</reference>
<proteinExistence type="predicted"/>
<accession>A0AAD1XCB2</accession>
<feature type="region of interest" description="Disordered" evidence="1">
    <location>
        <begin position="110"/>
        <end position="143"/>
    </location>
</feature>
<name>A0AAD1XCB2_EUPCR</name>
<feature type="compositionally biased region" description="Basic residues" evidence="1">
    <location>
        <begin position="116"/>
        <end position="131"/>
    </location>
</feature>
<comment type="caution">
    <text evidence="2">The sequence shown here is derived from an EMBL/GenBank/DDBJ whole genome shotgun (WGS) entry which is preliminary data.</text>
</comment>
<evidence type="ECO:0000256" key="1">
    <source>
        <dbReference type="SAM" id="MobiDB-lite"/>
    </source>
</evidence>
<dbReference type="PANTHER" id="PTHR24114">
    <property type="entry name" value="LEUCINE RICH REPEAT FAMILY PROTEIN"/>
    <property type="match status" value="1"/>
</dbReference>
<dbReference type="Proteomes" id="UP001295684">
    <property type="component" value="Unassembled WGS sequence"/>
</dbReference>
<protein>
    <submittedName>
        <fullName evidence="2">Uncharacterized protein</fullName>
    </submittedName>
</protein>
<keyword evidence="3" id="KW-1185">Reference proteome</keyword>
<gene>
    <name evidence="2" type="ORF">ECRASSUSDP1_LOCUS12354</name>
</gene>
<evidence type="ECO:0000313" key="2">
    <source>
        <dbReference type="EMBL" id="CAI2371034.1"/>
    </source>
</evidence>
<dbReference type="InterPro" id="IPR052394">
    <property type="entry name" value="LRR-containing"/>
</dbReference>
<dbReference type="InterPro" id="IPR001611">
    <property type="entry name" value="Leu-rich_rpt"/>
</dbReference>
<dbReference type="Gene3D" id="3.80.10.10">
    <property type="entry name" value="Ribonuclease Inhibitor"/>
    <property type="match status" value="3"/>
</dbReference>